<organism evidence="2 3">
    <name type="scientific">Hypholoma sublateritium (strain FD-334 SS-4)</name>
    <dbReference type="NCBI Taxonomy" id="945553"/>
    <lineage>
        <taxon>Eukaryota</taxon>
        <taxon>Fungi</taxon>
        <taxon>Dikarya</taxon>
        <taxon>Basidiomycota</taxon>
        <taxon>Agaricomycotina</taxon>
        <taxon>Agaricomycetes</taxon>
        <taxon>Agaricomycetidae</taxon>
        <taxon>Agaricales</taxon>
        <taxon>Agaricineae</taxon>
        <taxon>Strophariaceae</taxon>
        <taxon>Hypholoma</taxon>
    </lineage>
</organism>
<gene>
    <name evidence="2" type="ORF">HYPSUDRAFT_59833</name>
</gene>
<protein>
    <recommendedName>
        <fullName evidence="4">Chromo domain-containing protein</fullName>
    </recommendedName>
</protein>
<feature type="compositionally biased region" description="Basic residues" evidence="1">
    <location>
        <begin position="305"/>
        <end position="314"/>
    </location>
</feature>
<dbReference type="AlphaFoldDB" id="A0A0D2N2R9"/>
<evidence type="ECO:0000313" key="2">
    <source>
        <dbReference type="EMBL" id="KJA13554.1"/>
    </source>
</evidence>
<feature type="region of interest" description="Disordered" evidence="1">
    <location>
        <begin position="288"/>
        <end position="351"/>
    </location>
</feature>
<evidence type="ECO:0000256" key="1">
    <source>
        <dbReference type="SAM" id="MobiDB-lite"/>
    </source>
</evidence>
<evidence type="ECO:0000313" key="3">
    <source>
        <dbReference type="Proteomes" id="UP000054270"/>
    </source>
</evidence>
<evidence type="ECO:0008006" key="4">
    <source>
        <dbReference type="Google" id="ProtNLM"/>
    </source>
</evidence>
<reference evidence="3" key="1">
    <citation type="submission" date="2014-04" db="EMBL/GenBank/DDBJ databases">
        <title>Evolutionary Origins and Diversification of the Mycorrhizal Mutualists.</title>
        <authorList>
            <consortium name="DOE Joint Genome Institute"/>
            <consortium name="Mycorrhizal Genomics Consortium"/>
            <person name="Kohler A."/>
            <person name="Kuo A."/>
            <person name="Nagy L.G."/>
            <person name="Floudas D."/>
            <person name="Copeland A."/>
            <person name="Barry K.W."/>
            <person name="Cichocki N."/>
            <person name="Veneault-Fourrey C."/>
            <person name="LaButti K."/>
            <person name="Lindquist E.A."/>
            <person name="Lipzen A."/>
            <person name="Lundell T."/>
            <person name="Morin E."/>
            <person name="Murat C."/>
            <person name="Riley R."/>
            <person name="Ohm R."/>
            <person name="Sun H."/>
            <person name="Tunlid A."/>
            <person name="Henrissat B."/>
            <person name="Grigoriev I.V."/>
            <person name="Hibbett D.S."/>
            <person name="Martin F."/>
        </authorList>
    </citation>
    <scope>NUCLEOTIDE SEQUENCE [LARGE SCALE GENOMIC DNA]</scope>
    <source>
        <strain evidence="3">FD-334 SS-4</strain>
    </source>
</reference>
<keyword evidence="3" id="KW-1185">Reference proteome</keyword>
<proteinExistence type="predicted"/>
<dbReference type="STRING" id="945553.A0A0D2N2R9"/>
<dbReference type="Proteomes" id="UP000054270">
    <property type="component" value="Unassembled WGS sequence"/>
</dbReference>
<dbReference type="EMBL" id="KN817731">
    <property type="protein sequence ID" value="KJA13554.1"/>
    <property type="molecule type" value="Genomic_DNA"/>
</dbReference>
<dbReference type="OrthoDB" id="3211671at2759"/>
<accession>A0A0D2N2R9</accession>
<feature type="compositionally biased region" description="Low complexity" evidence="1">
    <location>
        <begin position="324"/>
        <end position="351"/>
    </location>
</feature>
<sequence>MYSMLFSGCMDNQIGNESSEGSEWAVDRILEHTGSGTNSKFEIQWQLGDITWLPYDKISHLEALNKYINLLGATSIGNLPAGKAKPPLEDLQIHLGTIMPYFTYSPDYIDNCALMCIGLMSYILHAPNNPHQSTLVSTDTICLFCEYAQAIKSLPINNFAVLLPNSALGYEDFASTFNMHAKYIDPMFPLQWSMAQNRYVSLCGPVIKYNHFMLSAYPLAANAPKSHKKAKVVQPTPDCDDPCMSFGLVKPQTVKHILKASVTVAACRLEAGNGFFSQRECHRHSCNHTQGSFHHASHDTAHPSSSKKAKHTVKAKSMAKTQQAAGTNAPNTPAAFSAVTPDAANTPAVPNTTTTAAAAPAQDVKMPDADALTALTPAALAKFCVTEDGLMSLLAGLVSDNSRIKQMVRNLLAAILNKGSVNNDIDADGDDNVDFKDANTFTVGPTHPINNAAAPIAA</sequence>
<name>A0A0D2N2R9_HYPSF</name>